<keyword evidence="3" id="KW-1185">Reference proteome</keyword>
<dbReference type="InterPro" id="IPR019922">
    <property type="entry name" value="Lucif-like_OxRdatse_MSMEG_4141"/>
</dbReference>
<dbReference type="InterPro" id="IPR036661">
    <property type="entry name" value="Luciferase-like_sf"/>
</dbReference>
<gene>
    <name evidence="2" type="ORF">GCM10010094_14540</name>
</gene>
<organism evidence="2 3">
    <name type="scientific">Streptomyces flaveus</name>
    <dbReference type="NCBI Taxonomy" id="66370"/>
    <lineage>
        <taxon>Bacteria</taxon>
        <taxon>Bacillati</taxon>
        <taxon>Actinomycetota</taxon>
        <taxon>Actinomycetes</taxon>
        <taxon>Kitasatosporales</taxon>
        <taxon>Streptomycetaceae</taxon>
        <taxon>Streptomyces</taxon>
        <taxon>Streptomyces aurantiacus group</taxon>
    </lineage>
</organism>
<dbReference type="AlphaFoldDB" id="A0A917QKS0"/>
<evidence type="ECO:0000259" key="1">
    <source>
        <dbReference type="Pfam" id="PF00296"/>
    </source>
</evidence>
<comment type="caution">
    <text evidence="2">The sequence shown here is derived from an EMBL/GenBank/DDBJ whole genome shotgun (WGS) entry which is preliminary data.</text>
</comment>
<reference evidence="2" key="1">
    <citation type="journal article" date="2014" name="Int. J. Syst. Evol. Microbiol.">
        <title>Complete genome sequence of Corynebacterium casei LMG S-19264T (=DSM 44701T), isolated from a smear-ripened cheese.</title>
        <authorList>
            <consortium name="US DOE Joint Genome Institute (JGI-PGF)"/>
            <person name="Walter F."/>
            <person name="Albersmeier A."/>
            <person name="Kalinowski J."/>
            <person name="Ruckert C."/>
        </authorList>
    </citation>
    <scope>NUCLEOTIDE SEQUENCE</scope>
    <source>
        <strain evidence="2">JCM 3035</strain>
    </source>
</reference>
<dbReference type="PANTHER" id="PTHR30137">
    <property type="entry name" value="LUCIFERASE-LIKE MONOOXYGENASE"/>
    <property type="match status" value="1"/>
</dbReference>
<dbReference type="PANTHER" id="PTHR30137:SF18">
    <property type="entry name" value="CONSERVED PROTEIN"/>
    <property type="match status" value="1"/>
</dbReference>
<dbReference type="GO" id="GO:0016705">
    <property type="term" value="F:oxidoreductase activity, acting on paired donors, with incorporation or reduction of molecular oxygen"/>
    <property type="evidence" value="ECO:0007669"/>
    <property type="project" value="InterPro"/>
</dbReference>
<reference evidence="2" key="2">
    <citation type="submission" date="2020-09" db="EMBL/GenBank/DDBJ databases">
        <authorList>
            <person name="Sun Q."/>
            <person name="Ohkuma M."/>
        </authorList>
    </citation>
    <scope>NUCLEOTIDE SEQUENCE</scope>
    <source>
        <strain evidence="2">JCM 3035</strain>
    </source>
</reference>
<dbReference type="NCBIfam" id="TIGR03620">
    <property type="entry name" value="F420_MSMEG_4141"/>
    <property type="match status" value="1"/>
</dbReference>
<dbReference type="SUPFAM" id="SSF51679">
    <property type="entry name" value="Bacterial luciferase-like"/>
    <property type="match status" value="1"/>
</dbReference>
<dbReference type="Gene3D" id="3.20.20.30">
    <property type="entry name" value="Luciferase-like domain"/>
    <property type="match status" value="2"/>
</dbReference>
<accession>A0A917QKS0</accession>
<evidence type="ECO:0000313" key="2">
    <source>
        <dbReference type="EMBL" id="GGK55158.1"/>
    </source>
</evidence>
<dbReference type="GO" id="GO:0005829">
    <property type="term" value="C:cytosol"/>
    <property type="evidence" value="ECO:0007669"/>
    <property type="project" value="TreeGrafter"/>
</dbReference>
<dbReference type="InterPro" id="IPR050766">
    <property type="entry name" value="Bact_Lucif_Oxidored"/>
</dbReference>
<evidence type="ECO:0000313" key="3">
    <source>
        <dbReference type="Proteomes" id="UP000637788"/>
    </source>
</evidence>
<dbReference type="RefSeq" id="WP_189321049.1">
    <property type="nucleotide sequence ID" value="NZ_BMPQ01000003.1"/>
</dbReference>
<dbReference type="Proteomes" id="UP000637788">
    <property type="component" value="Unassembled WGS sequence"/>
</dbReference>
<dbReference type="Pfam" id="PF00296">
    <property type="entry name" value="Bac_luciferase"/>
    <property type="match status" value="1"/>
</dbReference>
<dbReference type="EMBL" id="BMPQ01000003">
    <property type="protein sequence ID" value="GGK55158.1"/>
    <property type="molecule type" value="Genomic_DNA"/>
</dbReference>
<proteinExistence type="predicted"/>
<dbReference type="InterPro" id="IPR011251">
    <property type="entry name" value="Luciferase-like_dom"/>
</dbReference>
<sequence length="297" mass="32416">MTDDVTTGVRDSSPKEAVGRYGIWSAGLRSEDPAQRGELAEAAAELEELGFGAAWLGGSSGVQHAVPLIEATSRLTVATGIQSIWQYEAADTATRFAELDAAHPGRFLLGLGVSHAKLADQYRRPYSSMVEYLDALDATGVPAGRRILAALGPKMLKLSRDRAAGSHPYLVTPEHTADAREILGEVPLLAPELKVVLETDPDRARSLARDSLAMYLTLPNYTNSFLRFGFTEDDFADGGSDRLIDTLFAWGDDDRIRERIDAFYTAGADHVAFQLVTDQDRSALPRPEWRRLAELLA</sequence>
<feature type="domain" description="Luciferase-like" evidence="1">
    <location>
        <begin position="35"/>
        <end position="138"/>
    </location>
</feature>
<protein>
    <submittedName>
        <fullName evidence="2">LLM class F420-dependent oxidoreductase</fullName>
    </submittedName>
</protein>
<name>A0A917QKS0_9ACTN</name>